<accession>A0A3N2PWR0</accession>
<keyword evidence="5" id="KW-1185">Reference proteome</keyword>
<sequence>MNLLQFALLVAPLALKAEAFFRMECQGRVALGRIDPIVSPGEPALHVHSIHGSSGISMHATYDDLRNGQCTSCRVTQDKSAYWHPSMYFQDGETGEFELVEQVGGMLAYYQFHLDNLTAFPAGFRMIAGNSNRRNWSTWDLTQPDPPADQWYSKGLTTQESLGERSMGFNCLNYAGNPEPTLYRHTIPDKAFIDANCPNGIRTEITFPSCWNGKDLGSEDHRSHMAYPDMLRAGQCPDDFPVHMPTMLFETVWNVKAFNGRNGRFVMANGDSLGWGYHGDFMTGWDEDFLQQALDTCTANSGNILDCPIFDIISEEEARECTMEVPSILSTEDVEGPLRSLPGNVPIIYEDGTKEYGGDAPVEDSPVPSLAPNPITSEIAIVLPEPVPTSEALPEIQPDFNAAVDLVSSEAFPEPEFPETTWAPEPPAEPTKSFYSTQVVTEGDKVSVIYWDEEVVYVTEYYDSTTTVTVAPSAHADSVAKRHLHGHIHHRRHHG</sequence>
<evidence type="ECO:0000256" key="1">
    <source>
        <dbReference type="SAM" id="MobiDB-lite"/>
    </source>
</evidence>
<dbReference type="RefSeq" id="XP_028466744.1">
    <property type="nucleotide sequence ID" value="XM_028607984.1"/>
</dbReference>
<feature type="chain" id="PRO_5018020396" description="DUF1996 domain-containing protein" evidence="2">
    <location>
        <begin position="20"/>
        <end position="495"/>
    </location>
</feature>
<feature type="signal peptide" evidence="2">
    <location>
        <begin position="1"/>
        <end position="19"/>
    </location>
</feature>
<dbReference type="AlphaFoldDB" id="A0A3N2PWR0"/>
<feature type="domain" description="DUF1996" evidence="3">
    <location>
        <begin position="35"/>
        <end position="285"/>
    </location>
</feature>
<organism evidence="4 5">
    <name type="scientific">Sodiomyces alkalinus (strain CBS 110278 / VKM F-3762 / F11)</name>
    <name type="common">Alkaliphilic filamentous fungus</name>
    <dbReference type="NCBI Taxonomy" id="1314773"/>
    <lineage>
        <taxon>Eukaryota</taxon>
        <taxon>Fungi</taxon>
        <taxon>Dikarya</taxon>
        <taxon>Ascomycota</taxon>
        <taxon>Pezizomycotina</taxon>
        <taxon>Sordariomycetes</taxon>
        <taxon>Hypocreomycetidae</taxon>
        <taxon>Glomerellales</taxon>
        <taxon>Plectosphaerellaceae</taxon>
        <taxon>Sodiomyces</taxon>
    </lineage>
</organism>
<dbReference type="InterPro" id="IPR018535">
    <property type="entry name" value="DUF1996"/>
</dbReference>
<dbReference type="OrthoDB" id="74764at2759"/>
<dbReference type="GeneID" id="39576462"/>
<name>A0A3N2PWR0_SODAK</name>
<feature type="region of interest" description="Disordered" evidence="1">
    <location>
        <begin position="414"/>
        <end position="433"/>
    </location>
</feature>
<dbReference type="PANTHER" id="PTHR43662">
    <property type="match status" value="1"/>
</dbReference>
<protein>
    <recommendedName>
        <fullName evidence="3">DUF1996 domain-containing protein</fullName>
    </recommendedName>
</protein>
<feature type="compositionally biased region" description="Low complexity" evidence="1">
    <location>
        <begin position="414"/>
        <end position="423"/>
    </location>
</feature>
<gene>
    <name evidence="4" type="ORF">SODALDRAFT_275518</name>
</gene>
<evidence type="ECO:0000256" key="2">
    <source>
        <dbReference type="SAM" id="SignalP"/>
    </source>
</evidence>
<evidence type="ECO:0000313" key="4">
    <source>
        <dbReference type="EMBL" id="ROT38938.1"/>
    </source>
</evidence>
<dbReference type="Proteomes" id="UP000272025">
    <property type="component" value="Unassembled WGS sequence"/>
</dbReference>
<keyword evidence="2" id="KW-0732">Signal</keyword>
<proteinExistence type="predicted"/>
<evidence type="ECO:0000313" key="5">
    <source>
        <dbReference type="Proteomes" id="UP000272025"/>
    </source>
</evidence>
<evidence type="ECO:0000259" key="3">
    <source>
        <dbReference type="Pfam" id="PF09362"/>
    </source>
</evidence>
<reference evidence="4 5" key="1">
    <citation type="journal article" date="2018" name="Mol. Ecol.">
        <title>The obligate alkalophilic soda-lake fungus Sodiomyces alkalinus has shifted to a protein diet.</title>
        <authorList>
            <person name="Grum-Grzhimaylo A.A."/>
            <person name="Falkoski D.L."/>
            <person name="van den Heuvel J."/>
            <person name="Valero-Jimenez C.A."/>
            <person name="Min B."/>
            <person name="Choi I.G."/>
            <person name="Lipzen A."/>
            <person name="Daum C.G."/>
            <person name="Aanen D.K."/>
            <person name="Tsang A."/>
            <person name="Henrissat B."/>
            <person name="Bilanenko E.N."/>
            <person name="de Vries R.P."/>
            <person name="van Kan J.A.L."/>
            <person name="Grigoriev I.V."/>
            <person name="Debets A.J.M."/>
        </authorList>
    </citation>
    <scope>NUCLEOTIDE SEQUENCE [LARGE SCALE GENOMIC DNA]</scope>
    <source>
        <strain evidence="4 5">F11</strain>
    </source>
</reference>
<dbReference type="Pfam" id="PF09362">
    <property type="entry name" value="DUF1996"/>
    <property type="match status" value="1"/>
</dbReference>
<dbReference type="PANTHER" id="PTHR43662:SF7">
    <property type="entry name" value="DUF1996 DOMAIN-CONTAINING PROTEIN"/>
    <property type="match status" value="1"/>
</dbReference>
<dbReference type="EMBL" id="ML119054">
    <property type="protein sequence ID" value="ROT38938.1"/>
    <property type="molecule type" value="Genomic_DNA"/>
</dbReference>